<dbReference type="SFLD" id="SFLDS00001">
    <property type="entry name" value="Enolase"/>
    <property type="match status" value="1"/>
</dbReference>
<feature type="binding site" evidence="14">
    <location>
        <position position="163"/>
    </location>
    <ligand>
        <name>substrate</name>
    </ligand>
</feature>
<feature type="binding site" evidence="12">
    <location>
        <position position="389"/>
    </location>
    <ligand>
        <name>(2R)-2-phosphoglycerate</name>
        <dbReference type="ChEBI" id="CHEBI:58289"/>
    </ligand>
</feature>
<keyword evidence="10 12" id="KW-0456">Lyase</keyword>
<gene>
    <name evidence="12" type="primary">eno</name>
    <name evidence="18" type="ORF">SAMN05443662_0971</name>
</gene>
<dbReference type="InterPro" id="IPR029017">
    <property type="entry name" value="Enolase-like_N"/>
</dbReference>
<comment type="subunit">
    <text evidence="12">Component of the RNA degradosome, a multiprotein complex involved in RNA processing and mRNA degradation.</text>
</comment>
<evidence type="ECO:0000256" key="13">
    <source>
        <dbReference type="PIRSR" id="PIRSR001400-1"/>
    </source>
</evidence>
<dbReference type="Gene3D" id="3.30.390.10">
    <property type="entry name" value="Enolase-like, N-terminal domain"/>
    <property type="match status" value="1"/>
</dbReference>
<dbReference type="RefSeq" id="WP_074201251.1">
    <property type="nucleotide sequence ID" value="NZ_FSRE01000002.1"/>
</dbReference>
<dbReference type="FunFam" id="3.20.20.120:FF:000001">
    <property type="entry name" value="Enolase"/>
    <property type="match status" value="1"/>
</dbReference>
<evidence type="ECO:0000256" key="3">
    <source>
        <dbReference type="ARBA" id="ARBA00012058"/>
    </source>
</evidence>
<comment type="subcellular location">
    <subcellularLocation>
        <location evidence="12">Cytoplasm</location>
    </subcellularLocation>
    <subcellularLocation>
        <location evidence="12">Secreted</location>
    </subcellularLocation>
    <subcellularLocation>
        <location evidence="12">Cell surface</location>
    </subcellularLocation>
    <text evidence="12">Fractions of enolase are present in both the cytoplasm and on the cell surface.</text>
</comment>
<comment type="catalytic activity">
    <reaction evidence="12">
        <text>(2R)-2-phosphoglycerate = phosphoenolpyruvate + H2O</text>
        <dbReference type="Rhea" id="RHEA:10164"/>
        <dbReference type="ChEBI" id="CHEBI:15377"/>
        <dbReference type="ChEBI" id="CHEBI:58289"/>
        <dbReference type="ChEBI" id="CHEBI:58702"/>
        <dbReference type="EC" id="4.2.1.11"/>
    </reaction>
</comment>
<dbReference type="CDD" id="cd03313">
    <property type="entry name" value="enolase"/>
    <property type="match status" value="1"/>
</dbReference>
<keyword evidence="5 12" id="KW-0963">Cytoplasm</keyword>
<feature type="domain" description="Enolase C-terminal TIM barrel" evidence="16">
    <location>
        <begin position="138"/>
        <end position="426"/>
    </location>
</feature>
<feature type="binding site" evidence="12 15">
    <location>
        <position position="286"/>
    </location>
    <ligand>
        <name>Mg(2+)</name>
        <dbReference type="ChEBI" id="CHEBI:18420"/>
    </ligand>
</feature>
<evidence type="ECO:0000256" key="10">
    <source>
        <dbReference type="ARBA" id="ARBA00023239"/>
    </source>
</evidence>
<dbReference type="EMBL" id="FSRE01000002">
    <property type="protein sequence ID" value="SIN91664.1"/>
    <property type="molecule type" value="Genomic_DNA"/>
</dbReference>
<dbReference type="InterPro" id="IPR036849">
    <property type="entry name" value="Enolase-like_C_sf"/>
</dbReference>
<sequence length="428" mass="46010">MTAIKNIKARQIIDSRGNPTVEADVILENGVMGRAAVPSGASTGAREAIELRDGDPSKFGGKSVYKAVANVNGEIADALKGHDAADQSGIDRIMIELDGTENKGRLGANAILAVSMAAAKAAAADNGQGLFEYLKTDTFRMPVPMMNIINGGEHADNSVDFQEFMIMPVGAPSIEEAIRYGSEIFHTLKKVLHDKGYNTAVGDEGGFAPDLKSNEEAIQVILEAVEKAGYVPGEQIMIAIDAASSELYDEASKTYYLASEDKRLTSAEMVDFLEDWVNRYPIISIEDGLAEDDWDGFKLMTERLGKRIQLVGDDLFVTNPKIFKEGIDKGIANSILIKVNQIGTLSETLEAIAMAKAAGYTAVISHRSGETEDVTIADLAVATGAGQIKTGSMSRTDRVAKYNQLLRISEQLGDAAIYPGKDAFYNLK</sequence>
<dbReference type="SFLD" id="SFLDG00178">
    <property type="entry name" value="enolase"/>
    <property type="match status" value="1"/>
</dbReference>
<evidence type="ECO:0000256" key="2">
    <source>
        <dbReference type="ARBA" id="ARBA00009604"/>
    </source>
</evidence>
<evidence type="ECO:0000259" key="16">
    <source>
        <dbReference type="SMART" id="SM01192"/>
    </source>
</evidence>
<dbReference type="GO" id="GO:0000015">
    <property type="term" value="C:phosphopyruvate hydratase complex"/>
    <property type="evidence" value="ECO:0007669"/>
    <property type="project" value="InterPro"/>
</dbReference>
<dbReference type="PANTHER" id="PTHR11902">
    <property type="entry name" value="ENOLASE"/>
    <property type="match status" value="1"/>
</dbReference>
<protein>
    <recommendedName>
        <fullName evidence="4 12">Enolase</fullName>
        <ecNumber evidence="3 12">4.2.1.11</ecNumber>
    </recommendedName>
    <alternativeName>
        <fullName evidence="12">2-phospho-D-glycerate hydro-lyase</fullName>
    </alternativeName>
    <alternativeName>
        <fullName evidence="12">2-phosphoglycerate dehydratase</fullName>
    </alternativeName>
</protein>
<reference evidence="18 19" key="1">
    <citation type="submission" date="2016-11" db="EMBL/GenBank/DDBJ databases">
        <authorList>
            <person name="Jaros S."/>
            <person name="Januszkiewicz K."/>
            <person name="Wedrychowicz H."/>
        </authorList>
    </citation>
    <scope>NUCLEOTIDE SEQUENCE [LARGE SCALE GENOMIC DNA]</scope>
    <source>
        <strain evidence="18 19">DSM 17737</strain>
    </source>
</reference>
<feature type="binding site" evidence="12">
    <location>
        <position position="162"/>
    </location>
    <ligand>
        <name>(2R)-2-phosphoglycerate</name>
        <dbReference type="ChEBI" id="CHEBI:58289"/>
    </ligand>
</feature>
<evidence type="ECO:0000256" key="1">
    <source>
        <dbReference type="ARBA" id="ARBA00005031"/>
    </source>
</evidence>
<dbReference type="EC" id="4.2.1.11" evidence="3 12"/>
<feature type="binding site" evidence="14">
    <location>
        <position position="389"/>
    </location>
    <ligand>
        <name>substrate</name>
    </ligand>
</feature>
<feature type="binding site" evidence="14">
    <location>
        <position position="286"/>
    </location>
    <ligand>
        <name>substrate</name>
    </ligand>
</feature>
<dbReference type="GO" id="GO:0006096">
    <property type="term" value="P:glycolytic process"/>
    <property type="evidence" value="ECO:0007669"/>
    <property type="project" value="UniProtKB-UniRule"/>
</dbReference>
<evidence type="ECO:0000256" key="7">
    <source>
        <dbReference type="ARBA" id="ARBA00022723"/>
    </source>
</evidence>
<feature type="domain" description="Enolase N-terminal" evidence="17">
    <location>
        <begin position="4"/>
        <end position="134"/>
    </location>
</feature>
<keyword evidence="8 12" id="KW-0460">Magnesium</keyword>
<keyword evidence="6 12" id="KW-0964">Secreted</keyword>
<dbReference type="Pfam" id="PF00113">
    <property type="entry name" value="Enolase_C"/>
    <property type="match status" value="1"/>
</dbReference>
<feature type="binding site" evidence="14">
    <location>
        <position position="154"/>
    </location>
    <ligand>
        <name>substrate</name>
    </ligand>
</feature>
<evidence type="ECO:0000313" key="19">
    <source>
        <dbReference type="Proteomes" id="UP000198461"/>
    </source>
</evidence>
<comment type="function">
    <text evidence="11 12">Catalyzes the reversible conversion of 2-phosphoglycerate (2-PG) into phosphoenolpyruvate (PEP). It is essential for the degradation of carbohydrates via glycolysis.</text>
</comment>
<comment type="cofactor">
    <cofactor evidence="12">
        <name>Mg(2+)</name>
        <dbReference type="ChEBI" id="CHEBI:18420"/>
    </cofactor>
    <text evidence="12">Binds a second Mg(2+) ion via substrate during catalysis.</text>
</comment>
<dbReference type="SUPFAM" id="SSF51604">
    <property type="entry name" value="Enolase C-terminal domain-like"/>
    <property type="match status" value="1"/>
</dbReference>
<dbReference type="HAMAP" id="MF_00318">
    <property type="entry name" value="Enolase"/>
    <property type="match status" value="1"/>
</dbReference>
<dbReference type="InterPro" id="IPR020810">
    <property type="entry name" value="Enolase_C"/>
</dbReference>
<dbReference type="GO" id="GO:0009986">
    <property type="term" value="C:cell surface"/>
    <property type="evidence" value="ECO:0007669"/>
    <property type="project" value="UniProtKB-SubCell"/>
</dbReference>
<dbReference type="Pfam" id="PF03952">
    <property type="entry name" value="Enolase_N"/>
    <property type="match status" value="1"/>
</dbReference>
<dbReference type="NCBIfam" id="TIGR01060">
    <property type="entry name" value="eno"/>
    <property type="match status" value="1"/>
</dbReference>
<dbReference type="InterPro" id="IPR020809">
    <property type="entry name" value="Enolase_CS"/>
</dbReference>
<evidence type="ECO:0000313" key="18">
    <source>
        <dbReference type="EMBL" id="SIN91664.1"/>
    </source>
</evidence>
<evidence type="ECO:0000256" key="14">
    <source>
        <dbReference type="PIRSR" id="PIRSR001400-2"/>
    </source>
</evidence>
<feature type="binding site" evidence="14">
    <location>
        <position position="313"/>
    </location>
    <ligand>
        <name>substrate</name>
    </ligand>
</feature>
<dbReference type="InterPro" id="IPR000941">
    <property type="entry name" value="Enolase"/>
</dbReference>
<evidence type="ECO:0000256" key="12">
    <source>
        <dbReference type="HAMAP-Rule" id="MF_00318"/>
    </source>
</evidence>
<evidence type="ECO:0000256" key="4">
    <source>
        <dbReference type="ARBA" id="ARBA00017068"/>
    </source>
</evidence>
<dbReference type="AlphaFoldDB" id="A0A1N6F8Z0"/>
<organism evidence="18 19">
    <name type="scientific">Sulfurivirga caldicuralii</name>
    <dbReference type="NCBI Taxonomy" id="364032"/>
    <lineage>
        <taxon>Bacteria</taxon>
        <taxon>Pseudomonadati</taxon>
        <taxon>Pseudomonadota</taxon>
        <taxon>Gammaproteobacteria</taxon>
        <taxon>Thiotrichales</taxon>
        <taxon>Piscirickettsiaceae</taxon>
        <taxon>Sulfurivirga</taxon>
    </lineage>
</organism>
<dbReference type="GO" id="GO:0000287">
    <property type="term" value="F:magnesium ion binding"/>
    <property type="evidence" value="ECO:0007669"/>
    <property type="project" value="UniProtKB-UniRule"/>
</dbReference>
<comment type="pathway">
    <text evidence="1 12">Carbohydrate degradation; glycolysis; pyruvate from D-glyceraldehyde 3-phosphate: step 4/5.</text>
</comment>
<feature type="binding site" evidence="14">
    <location>
        <begin position="365"/>
        <end position="368"/>
    </location>
    <ligand>
        <name>substrate</name>
    </ligand>
</feature>
<dbReference type="PRINTS" id="PR00148">
    <property type="entry name" value="ENOLASE"/>
</dbReference>
<dbReference type="PROSITE" id="PS00164">
    <property type="entry name" value="ENOLASE"/>
    <property type="match status" value="1"/>
</dbReference>
<feature type="binding site" evidence="12">
    <location>
        <position position="367"/>
    </location>
    <ligand>
        <name>(2R)-2-phosphoglycerate</name>
        <dbReference type="ChEBI" id="CHEBI:58289"/>
    </ligand>
</feature>
<name>A0A1N6F8Z0_9GAMM</name>
<feature type="binding site" evidence="12 15">
    <location>
        <position position="241"/>
    </location>
    <ligand>
        <name>Mg(2+)</name>
        <dbReference type="ChEBI" id="CHEBI:18420"/>
    </ligand>
</feature>
<dbReference type="OrthoDB" id="9804716at2"/>
<comment type="similarity">
    <text evidence="2 12">Belongs to the enolase family.</text>
</comment>
<evidence type="ECO:0000256" key="6">
    <source>
        <dbReference type="ARBA" id="ARBA00022525"/>
    </source>
</evidence>
<dbReference type="UniPathway" id="UPA00109">
    <property type="reaction ID" value="UER00187"/>
</dbReference>
<evidence type="ECO:0000256" key="15">
    <source>
        <dbReference type="PIRSR" id="PIRSR001400-3"/>
    </source>
</evidence>
<evidence type="ECO:0000256" key="11">
    <source>
        <dbReference type="ARBA" id="ARBA00045763"/>
    </source>
</evidence>
<dbReference type="Gene3D" id="3.20.20.120">
    <property type="entry name" value="Enolase-like C-terminal domain"/>
    <property type="match status" value="1"/>
</dbReference>
<dbReference type="SMART" id="SM01192">
    <property type="entry name" value="Enolase_C"/>
    <property type="match status" value="1"/>
</dbReference>
<feature type="active site" description="Proton acceptor" evidence="12 13">
    <location>
        <position position="338"/>
    </location>
</feature>
<keyword evidence="7 12" id="KW-0479">Metal-binding</keyword>
<evidence type="ECO:0000256" key="9">
    <source>
        <dbReference type="ARBA" id="ARBA00023152"/>
    </source>
</evidence>
<comment type="cofactor">
    <cofactor evidence="15">
        <name>Mg(2+)</name>
        <dbReference type="ChEBI" id="CHEBI:18420"/>
    </cofactor>
    <text evidence="15">Mg(2+) is required for catalysis and for stabilizing the dimer.</text>
</comment>
<feature type="binding site" evidence="12">
    <location>
        <position position="338"/>
    </location>
    <ligand>
        <name>(2R)-2-phosphoglycerate</name>
        <dbReference type="ChEBI" id="CHEBI:58289"/>
    </ligand>
</feature>
<accession>A0A1N6F8Z0</accession>
<dbReference type="GO" id="GO:0004634">
    <property type="term" value="F:phosphopyruvate hydratase activity"/>
    <property type="evidence" value="ECO:0007669"/>
    <property type="project" value="UniProtKB-UniRule"/>
</dbReference>
<dbReference type="PANTHER" id="PTHR11902:SF1">
    <property type="entry name" value="ENOLASE"/>
    <property type="match status" value="1"/>
</dbReference>
<dbReference type="STRING" id="364032.SAMN05443662_0971"/>
<feature type="binding site" evidence="12">
    <location>
        <position position="368"/>
    </location>
    <ligand>
        <name>(2R)-2-phosphoglycerate</name>
        <dbReference type="ChEBI" id="CHEBI:58289"/>
    </ligand>
</feature>
<dbReference type="SFLD" id="SFLDF00002">
    <property type="entry name" value="enolase"/>
    <property type="match status" value="1"/>
</dbReference>
<dbReference type="GO" id="GO:0005576">
    <property type="term" value="C:extracellular region"/>
    <property type="evidence" value="ECO:0007669"/>
    <property type="project" value="UniProtKB-SubCell"/>
</dbReference>
<keyword evidence="9 12" id="KW-0324">Glycolysis</keyword>
<feature type="active site" description="Proton donor" evidence="12 13">
    <location>
        <position position="204"/>
    </location>
</feature>
<dbReference type="SUPFAM" id="SSF54826">
    <property type="entry name" value="Enolase N-terminal domain-like"/>
    <property type="match status" value="1"/>
</dbReference>
<proteinExistence type="inferred from homology"/>
<dbReference type="SMART" id="SM01193">
    <property type="entry name" value="Enolase_N"/>
    <property type="match status" value="1"/>
</dbReference>
<dbReference type="Proteomes" id="UP000198461">
    <property type="component" value="Unassembled WGS sequence"/>
</dbReference>
<evidence type="ECO:0000256" key="8">
    <source>
        <dbReference type="ARBA" id="ARBA00022842"/>
    </source>
</evidence>
<dbReference type="FunFam" id="3.30.390.10:FF:000001">
    <property type="entry name" value="Enolase"/>
    <property type="match status" value="1"/>
</dbReference>
<evidence type="ECO:0000256" key="5">
    <source>
        <dbReference type="ARBA" id="ARBA00022490"/>
    </source>
</evidence>
<evidence type="ECO:0000259" key="17">
    <source>
        <dbReference type="SMART" id="SM01193"/>
    </source>
</evidence>
<dbReference type="InterPro" id="IPR020811">
    <property type="entry name" value="Enolase_N"/>
</dbReference>
<keyword evidence="19" id="KW-1185">Reference proteome</keyword>
<dbReference type="PIRSF" id="PIRSF001400">
    <property type="entry name" value="Enolase"/>
    <property type="match status" value="1"/>
</dbReference>
<feature type="binding site" evidence="12 15">
    <location>
        <position position="313"/>
    </location>
    <ligand>
        <name>Mg(2+)</name>
        <dbReference type="ChEBI" id="CHEBI:18420"/>
    </ligand>
</feature>